<protein>
    <recommendedName>
        <fullName evidence="3">Monooxygenase</fullName>
    </recommendedName>
</protein>
<organism evidence="1 2">
    <name type="scientific">Mycolicibacterium neoaurum</name>
    <name type="common">Mycobacterium neoaurum</name>
    <dbReference type="NCBI Taxonomy" id="1795"/>
    <lineage>
        <taxon>Bacteria</taxon>
        <taxon>Bacillati</taxon>
        <taxon>Actinomycetota</taxon>
        <taxon>Actinomycetes</taxon>
        <taxon>Mycobacteriales</taxon>
        <taxon>Mycobacteriaceae</taxon>
        <taxon>Mycolicibacterium</taxon>
    </lineage>
</organism>
<accession>A0AAV2WLK3</accession>
<evidence type="ECO:0008006" key="3">
    <source>
        <dbReference type="Google" id="ProtNLM"/>
    </source>
</evidence>
<reference evidence="1" key="2">
    <citation type="submission" date="2015-09" db="EMBL/GenBank/DDBJ databases">
        <title>Draft genome sequence of Mycobacterium neoaurum DSM 44074.</title>
        <authorList>
            <person name="Croce O."/>
            <person name="Robert C."/>
            <person name="Raoult D."/>
            <person name="Drancourt M."/>
        </authorList>
    </citation>
    <scope>NUCLEOTIDE SEQUENCE</scope>
    <source>
        <strain evidence="1">DSM 44074</strain>
    </source>
</reference>
<proteinExistence type="predicted"/>
<dbReference type="RefSeq" id="WP_030133119.1">
    <property type="nucleotide sequence ID" value="NZ_FMZG01000001.1"/>
</dbReference>
<reference evidence="1" key="1">
    <citation type="submission" date="2014-05" db="EMBL/GenBank/DDBJ databases">
        <authorList>
            <person name="Urmite Genomes"/>
        </authorList>
    </citation>
    <scope>NUCLEOTIDE SEQUENCE</scope>
    <source>
        <strain evidence="1">DSM 44074</strain>
    </source>
</reference>
<evidence type="ECO:0000313" key="2">
    <source>
        <dbReference type="Proteomes" id="UP000028864"/>
    </source>
</evidence>
<gene>
    <name evidence="1" type="ORF">BN1047_03064</name>
</gene>
<dbReference type="EMBL" id="LK021339">
    <property type="protein sequence ID" value="CDQ45176.1"/>
    <property type="molecule type" value="Genomic_DNA"/>
</dbReference>
<sequence length="121" mass="13479">MADAGFWVAWGLPTQGREALALETLKSSRDFLTELAETGRIERYDTAILKPQTTELGGFFLIQGSRAQIDQLRRDADFERWANRVQLVADRVAIVDAWAGNGIDEATDLYIEALREAGLHG</sequence>
<dbReference type="AlphaFoldDB" id="A0AAV2WLK3"/>
<evidence type="ECO:0000313" key="1">
    <source>
        <dbReference type="EMBL" id="CDQ45176.1"/>
    </source>
</evidence>
<dbReference type="Proteomes" id="UP000028864">
    <property type="component" value="Unassembled WGS sequence"/>
</dbReference>
<name>A0AAV2WLK3_MYCNE</name>